<protein>
    <submittedName>
        <fullName evidence="3">NADH:flavin oxidoreductase/NADH oxidase, aldolase-type TIM barrel, oxidoreductase Oye</fullName>
    </submittedName>
</protein>
<dbReference type="InterPro" id="IPR001155">
    <property type="entry name" value="OxRdtase_FMN_N"/>
</dbReference>
<dbReference type="Gene3D" id="3.20.20.70">
    <property type="entry name" value="Aldolase class I"/>
    <property type="match status" value="1"/>
</dbReference>
<keyword evidence="1" id="KW-0285">Flavoprotein</keyword>
<name>A0AAX4IMQ9_9PEZI</name>
<evidence type="ECO:0000259" key="2">
    <source>
        <dbReference type="Pfam" id="PF00724"/>
    </source>
</evidence>
<evidence type="ECO:0000313" key="4">
    <source>
        <dbReference type="Proteomes" id="UP001322277"/>
    </source>
</evidence>
<dbReference type="KEGG" id="cdet:87945787"/>
<dbReference type="GO" id="GO:0016491">
    <property type="term" value="F:oxidoreductase activity"/>
    <property type="evidence" value="ECO:0007669"/>
    <property type="project" value="InterPro"/>
</dbReference>
<accession>A0AAX4IMQ9</accession>
<dbReference type="GeneID" id="87945787"/>
<reference evidence="4" key="1">
    <citation type="journal article" date="2023" name="bioRxiv">
        <title>Complete genome of the Medicago anthracnose fungus, Colletotrichum destructivum, reveals a mini-chromosome-like region within a core chromosome.</title>
        <authorList>
            <person name="Lapalu N."/>
            <person name="Simon A."/>
            <person name="Lu A."/>
            <person name="Plaumann P.-L."/>
            <person name="Amselem J."/>
            <person name="Pigne S."/>
            <person name="Auger A."/>
            <person name="Koch C."/>
            <person name="Dallery J.-F."/>
            <person name="O'Connell R.J."/>
        </authorList>
    </citation>
    <scope>NUCLEOTIDE SEQUENCE [LARGE SCALE GENOMIC DNA]</scope>
    <source>
        <strain evidence="4">CBS 520.97</strain>
    </source>
</reference>
<dbReference type="Pfam" id="PF00724">
    <property type="entry name" value="Oxidored_FMN"/>
    <property type="match status" value="1"/>
</dbReference>
<dbReference type="GO" id="GO:0010181">
    <property type="term" value="F:FMN binding"/>
    <property type="evidence" value="ECO:0007669"/>
    <property type="project" value="InterPro"/>
</dbReference>
<dbReference type="EMBL" id="CP137310">
    <property type="protein sequence ID" value="WQF84270.1"/>
    <property type="molecule type" value="Genomic_DNA"/>
</dbReference>
<keyword evidence="4" id="KW-1185">Reference proteome</keyword>
<evidence type="ECO:0000256" key="1">
    <source>
        <dbReference type="ARBA" id="ARBA00022630"/>
    </source>
</evidence>
<sequence length="393" mass="43952">MSSLLEPAVVGGKLELRNRVVMGSMTRNRCIDNKPGQPQVRHYADRAADGTGLIVVEGIFVDWSGCDWSFSPVMITEEHSKAWQQVVNAVHDKGGKIFFQAWHCGRCQHDQMPMMKERNHPVLAPSKIKAKAGKYRDLPGTPGHTDNITEIENPSDVIETYRHSAKLAKRSGFDGVELLAQGGYLPQQFLNSRANKRTDAYGGTVENRCRFILELVDALSEVFGGPEFVCVKLCPSDDANDSEVTYEEMKEVYTFLLRSLVARRIGIINLSRRGTVTKGTEDFFSRHDRPEDFPLPAGYDPVLDFGPLVKFPGSPSLLMANHDYTVEEANQLVTEGKLDLITFGRPFIYNPDVISRIKNGIPFAQNTRGKAVHYGPYSDPNENYNDWPAALTQ</sequence>
<dbReference type="AlphaFoldDB" id="A0AAX4IMQ9"/>
<feature type="domain" description="NADH:flavin oxidoreductase/NADH oxidase N-terminal" evidence="2">
    <location>
        <begin position="4"/>
        <end position="253"/>
    </location>
</feature>
<dbReference type="InterPro" id="IPR013785">
    <property type="entry name" value="Aldolase_TIM"/>
</dbReference>
<dbReference type="SUPFAM" id="SSF51395">
    <property type="entry name" value="FMN-linked oxidoreductases"/>
    <property type="match status" value="1"/>
</dbReference>
<organism evidence="3 4">
    <name type="scientific">Colletotrichum destructivum</name>
    <dbReference type="NCBI Taxonomy" id="34406"/>
    <lineage>
        <taxon>Eukaryota</taxon>
        <taxon>Fungi</taxon>
        <taxon>Dikarya</taxon>
        <taxon>Ascomycota</taxon>
        <taxon>Pezizomycotina</taxon>
        <taxon>Sordariomycetes</taxon>
        <taxon>Hypocreomycetidae</taxon>
        <taxon>Glomerellales</taxon>
        <taxon>Glomerellaceae</taxon>
        <taxon>Colletotrichum</taxon>
        <taxon>Colletotrichum destructivum species complex</taxon>
    </lineage>
</organism>
<proteinExistence type="predicted"/>
<gene>
    <name evidence="3" type="ORF">CDEST_09284</name>
</gene>
<dbReference type="PANTHER" id="PTHR22893">
    <property type="entry name" value="NADH OXIDOREDUCTASE-RELATED"/>
    <property type="match status" value="1"/>
</dbReference>
<evidence type="ECO:0000313" key="3">
    <source>
        <dbReference type="EMBL" id="WQF84270.1"/>
    </source>
</evidence>
<dbReference type="RefSeq" id="XP_062781494.1">
    <property type="nucleotide sequence ID" value="XM_062925443.1"/>
</dbReference>
<dbReference type="InterPro" id="IPR045247">
    <property type="entry name" value="Oye-like"/>
</dbReference>
<dbReference type="PANTHER" id="PTHR22893:SF91">
    <property type="entry name" value="NADPH DEHYDROGENASE 2-RELATED"/>
    <property type="match status" value="1"/>
</dbReference>
<dbReference type="Proteomes" id="UP001322277">
    <property type="component" value="Chromosome 6"/>
</dbReference>